<feature type="binding site" evidence="17">
    <location>
        <position position="196"/>
    </location>
    <ligand>
        <name>NADP(+)</name>
        <dbReference type="ChEBI" id="CHEBI:58349"/>
    </ligand>
</feature>
<organism evidence="20 21">
    <name type="scientific">Virgibacillus oceani</name>
    <dbReference type="NCBI Taxonomy" id="1479511"/>
    <lineage>
        <taxon>Bacteria</taxon>
        <taxon>Bacillati</taxon>
        <taxon>Bacillota</taxon>
        <taxon>Bacilli</taxon>
        <taxon>Bacillales</taxon>
        <taxon>Bacillaceae</taxon>
        <taxon>Virgibacillus</taxon>
    </lineage>
</organism>
<evidence type="ECO:0000256" key="4">
    <source>
        <dbReference type="ARBA" id="ARBA00005259"/>
    </source>
</evidence>
<comment type="similarity">
    <text evidence="5 15">In the C-terminal section; belongs to the HTP reductase family.</text>
</comment>
<keyword evidence="8 15" id="KW-0378">Hydrolase</keyword>
<feature type="binding site" evidence="17">
    <location>
        <position position="292"/>
    </location>
    <ligand>
        <name>substrate</name>
    </ligand>
</feature>
<feature type="binding site" evidence="17">
    <location>
        <position position="154"/>
    </location>
    <ligand>
        <name>NADP(+)</name>
        <dbReference type="ChEBI" id="CHEBI:58349"/>
    </ligand>
</feature>
<evidence type="ECO:0000256" key="13">
    <source>
        <dbReference type="ARBA" id="ARBA00049861"/>
    </source>
</evidence>
<evidence type="ECO:0000256" key="11">
    <source>
        <dbReference type="ARBA" id="ARBA00023002"/>
    </source>
</evidence>
<dbReference type="CDD" id="cd01284">
    <property type="entry name" value="Riboflavin_deaminase-reductase"/>
    <property type="match status" value="1"/>
</dbReference>
<sequence length="371" mass="40695">MNDEYYMRFALNLANKVSGQTSPNPPVGAVVVKNGEIIGFGAHLRAGEAHAEVHALQMAGEKAKDATIYVTLEPCSHFGKTPPCADLIIEMGIKRTVIAVTDPNEKVSGQGIEKLRNAGIEVELGILQSEAEQVNEVFFHYTKTKTPYVTIKSAVSLDGKTATVNGESKWITGEEARMDVHEYRHKHDAILVGVNTVIADNPSLTTRLPNGGKNPLRIIVDTNLRTPLEAKVIQDQEADTWIFVGKNVTEQRMDSFKGKNQVNVIQLDDEQVNINKLLKFLGNKGVMSLFVEGGAEINGSFLEGNHINQLILYMAPKLIGGKRAPTAFAGNGLQSIAEAFALDIKQVELINEDIRIIAVPRKDDKDVYRNN</sequence>
<feature type="binding site" evidence="17">
    <location>
        <position position="204"/>
    </location>
    <ligand>
        <name>substrate</name>
    </ligand>
</feature>
<dbReference type="InterPro" id="IPR016192">
    <property type="entry name" value="APOBEC/CMP_deaminase_Zn-bd"/>
</dbReference>
<dbReference type="AlphaFoldDB" id="A0A917M3K5"/>
<dbReference type="Pfam" id="PF01872">
    <property type="entry name" value="RibD_C"/>
    <property type="match status" value="1"/>
</dbReference>
<comment type="function">
    <text evidence="1 15">Converts 2,5-diamino-6-(ribosylamino)-4(3h)-pyrimidinone 5'-phosphate into 5-amino-6-(ribosylamino)-2,4(1h,3h)-pyrimidinedione 5'-phosphate.</text>
</comment>
<dbReference type="PIRSF" id="PIRSF006769">
    <property type="entry name" value="RibD"/>
    <property type="match status" value="1"/>
</dbReference>
<dbReference type="InterPro" id="IPR050765">
    <property type="entry name" value="Riboflavin_Biosynth_HTPR"/>
</dbReference>
<evidence type="ECO:0000256" key="6">
    <source>
        <dbReference type="ARBA" id="ARBA00022619"/>
    </source>
</evidence>
<dbReference type="EC" id="3.5.4.26" evidence="15"/>
<dbReference type="SUPFAM" id="SSF53597">
    <property type="entry name" value="Dihydrofolate reductase-like"/>
    <property type="match status" value="1"/>
</dbReference>
<dbReference type="EMBL" id="BMFR01000006">
    <property type="protein sequence ID" value="GGG74535.1"/>
    <property type="molecule type" value="Genomic_DNA"/>
</dbReference>
<dbReference type="InterPro" id="IPR024072">
    <property type="entry name" value="DHFR-like_dom_sf"/>
</dbReference>
<dbReference type="Proteomes" id="UP000622860">
    <property type="component" value="Unassembled WGS sequence"/>
</dbReference>
<dbReference type="Gene3D" id="3.40.430.10">
    <property type="entry name" value="Dihydrofolate Reductase, subunit A"/>
    <property type="match status" value="1"/>
</dbReference>
<evidence type="ECO:0000256" key="9">
    <source>
        <dbReference type="ARBA" id="ARBA00022833"/>
    </source>
</evidence>
<evidence type="ECO:0000256" key="18">
    <source>
        <dbReference type="PIRSR" id="PIRSR006769-3"/>
    </source>
</evidence>
<dbReference type="RefSeq" id="WP_188455153.1">
    <property type="nucleotide sequence ID" value="NZ_BMFR01000006.1"/>
</dbReference>
<keyword evidence="6 15" id="KW-0686">Riboflavin biosynthesis</keyword>
<keyword evidence="11 15" id="KW-0560">Oxidoreductase</keyword>
<keyword evidence="12" id="KW-0511">Multifunctional enzyme</keyword>
<dbReference type="InterPro" id="IPR016193">
    <property type="entry name" value="Cytidine_deaminase-like"/>
</dbReference>
<comment type="catalytic activity">
    <reaction evidence="13 15">
        <text>5-amino-6-(5-phospho-D-ribitylamino)uracil + NADP(+) = 5-amino-6-(5-phospho-D-ribosylamino)uracil + NADPH + H(+)</text>
        <dbReference type="Rhea" id="RHEA:17845"/>
        <dbReference type="ChEBI" id="CHEBI:15378"/>
        <dbReference type="ChEBI" id="CHEBI:57783"/>
        <dbReference type="ChEBI" id="CHEBI:58349"/>
        <dbReference type="ChEBI" id="CHEBI:58421"/>
        <dbReference type="ChEBI" id="CHEBI:58453"/>
        <dbReference type="EC" id="1.1.1.193"/>
    </reaction>
</comment>
<gene>
    <name evidence="20" type="ORF">GCM10011398_19040</name>
</gene>
<feature type="binding site" evidence="17">
    <location>
        <position position="200"/>
    </location>
    <ligand>
        <name>NADP(+)</name>
        <dbReference type="ChEBI" id="CHEBI:58349"/>
    </ligand>
</feature>
<dbReference type="PROSITE" id="PS00903">
    <property type="entry name" value="CYT_DCMP_DEAMINASES_1"/>
    <property type="match status" value="1"/>
</dbReference>
<dbReference type="PROSITE" id="PS51747">
    <property type="entry name" value="CYT_DCMP_DEAMINASES_2"/>
    <property type="match status" value="1"/>
</dbReference>
<keyword evidence="10 15" id="KW-0521">NADP</keyword>
<feature type="binding site" evidence="17">
    <location>
        <position position="207"/>
    </location>
    <ligand>
        <name>substrate</name>
    </ligand>
</feature>
<evidence type="ECO:0000256" key="15">
    <source>
        <dbReference type="PIRNR" id="PIRNR006769"/>
    </source>
</evidence>
<feature type="binding site" evidence="18">
    <location>
        <position position="84"/>
    </location>
    <ligand>
        <name>Zn(2+)</name>
        <dbReference type="ChEBI" id="CHEBI:29105"/>
        <note>catalytic</note>
    </ligand>
</feature>
<dbReference type="SUPFAM" id="SSF53927">
    <property type="entry name" value="Cytidine deaminase-like"/>
    <property type="match status" value="1"/>
</dbReference>
<evidence type="ECO:0000256" key="14">
    <source>
        <dbReference type="ARBA" id="ARBA00049886"/>
    </source>
</evidence>
<feature type="binding site" evidence="17">
    <location>
        <position position="168"/>
    </location>
    <ligand>
        <name>substrate</name>
    </ligand>
</feature>
<evidence type="ECO:0000313" key="21">
    <source>
        <dbReference type="Proteomes" id="UP000622860"/>
    </source>
</evidence>
<evidence type="ECO:0000256" key="10">
    <source>
        <dbReference type="ARBA" id="ARBA00022857"/>
    </source>
</evidence>
<dbReference type="InterPro" id="IPR002125">
    <property type="entry name" value="CMP_dCMP_dom"/>
</dbReference>
<accession>A0A917M3K5</accession>
<reference evidence="20" key="2">
    <citation type="submission" date="2020-09" db="EMBL/GenBank/DDBJ databases">
        <authorList>
            <person name="Sun Q."/>
            <person name="Zhou Y."/>
        </authorList>
    </citation>
    <scope>NUCLEOTIDE SEQUENCE</scope>
    <source>
        <strain evidence="20">CGMCC 1.12754</strain>
    </source>
</reference>
<feature type="binding site" evidence="17">
    <location>
        <begin position="294"/>
        <end position="300"/>
    </location>
    <ligand>
        <name>NADP(+)</name>
        <dbReference type="ChEBI" id="CHEBI:58349"/>
    </ligand>
</feature>
<evidence type="ECO:0000259" key="19">
    <source>
        <dbReference type="PROSITE" id="PS51747"/>
    </source>
</evidence>
<feature type="binding site" evidence="17">
    <location>
        <position position="170"/>
    </location>
    <ligand>
        <name>NADP(+)</name>
        <dbReference type="ChEBI" id="CHEBI:58349"/>
    </ligand>
</feature>
<dbReference type="Gene3D" id="3.40.140.10">
    <property type="entry name" value="Cytidine Deaminase, domain 2"/>
    <property type="match status" value="1"/>
</dbReference>
<dbReference type="NCBIfam" id="TIGR00326">
    <property type="entry name" value="eubact_ribD"/>
    <property type="match status" value="1"/>
</dbReference>
<dbReference type="InterPro" id="IPR004794">
    <property type="entry name" value="Eubact_RibD"/>
</dbReference>
<comment type="pathway">
    <text evidence="3 15">Cofactor biosynthesis; riboflavin biosynthesis; 5-amino-6-(D-ribitylamino)uracil from GTP: step 3/4.</text>
</comment>
<dbReference type="FunFam" id="3.40.140.10:FF:000025">
    <property type="entry name" value="Riboflavin biosynthesis protein RibD"/>
    <property type="match status" value="1"/>
</dbReference>
<feature type="binding site" evidence="18">
    <location>
        <position position="50"/>
    </location>
    <ligand>
        <name>Zn(2+)</name>
        <dbReference type="ChEBI" id="CHEBI:29105"/>
        <note>catalytic</note>
    </ligand>
</feature>
<evidence type="ECO:0000256" key="17">
    <source>
        <dbReference type="PIRSR" id="PIRSR006769-2"/>
    </source>
</evidence>
<evidence type="ECO:0000256" key="5">
    <source>
        <dbReference type="ARBA" id="ARBA00007417"/>
    </source>
</evidence>
<dbReference type="EC" id="1.1.1.193" evidence="15"/>
<feature type="active site" description="Proton donor" evidence="16">
    <location>
        <position position="52"/>
    </location>
</feature>
<comment type="catalytic activity">
    <reaction evidence="14 15">
        <text>2,5-diamino-6-hydroxy-4-(5-phosphoribosylamino)-pyrimidine + H2O + H(+) = 5-amino-6-(5-phospho-D-ribosylamino)uracil + NH4(+)</text>
        <dbReference type="Rhea" id="RHEA:21868"/>
        <dbReference type="ChEBI" id="CHEBI:15377"/>
        <dbReference type="ChEBI" id="CHEBI:15378"/>
        <dbReference type="ChEBI" id="CHEBI:28938"/>
        <dbReference type="ChEBI" id="CHEBI:58453"/>
        <dbReference type="ChEBI" id="CHEBI:58614"/>
        <dbReference type="EC" id="3.5.4.26"/>
    </reaction>
</comment>
<dbReference type="NCBIfam" id="TIGR00227">
    <property type="entry name" value="ribD_Cterm"/>
    <property type="match status" value="1"/>
</dbReference>
<dbReference type="GO" id="GO:0008835">
    <property type="term" value="F:diaminohydroxyphosphoribosylaminopyrimidine deaminase activity"/>
    <property type="evidence" value="ECO:0007669"/>
    <property type="project" value="UniProtKB-EC"/>
</dbReference>
<evidence type="ECO:0000256" key="8">
    <source>
        <dbReference type="ARBA" id="ARBA00022801"/>
    </source>
</evidence>
<feature type="binding site" evidence="17">
    <location>
        <position position="222"/>
    </location>
    <ligand>
        <name>NADP(+)</name>
        <dbReference type="ChEBI" id="CHEBI:58349"/>
    </ligand>
</feature>
<keyword evidence="7 15" id="KW-0479">Metal-binding</keyword>
<keyword evidence="9 15" id="KW-0862">Zinc</keyword>
<comment type="similarity">
    <text evidence="4 15">In the N-terminal section; belongs to the cytidine and deoxycytidylate deaminase family.</text>
</comment>
<dbReference type="Pfam" id="PF00383">
    <property type="entry name" value="dCMP_cyt_deam_1"/>
    <property type="match status" value="1"/>
</dbReference>
<evidence type="ECO:0000256" key="2">
    <source>
        <dbReference type="ARBA" id="ARBA00004882"/>
    </source>
</evidence>
<comment type="caution">
    <text evidence="20">The sequence shown here is derived from an EMBL/GenBank/DDBJ whole genome shotgun (WGS) entry which is preliminary data.</text>
</comment>
<evidence type="ECO:0000256" key="1">
    <source>
        <dbReference type="ARBA" id="ARBA00002151"/>
    </source>
</evidence>
<feature type="domain" description="CMP/dCMP-type deaminase" evidence="19">
    <location>
        <begin position="1"/>
        <end position="123"/>
    </location>
</feature>
<reference evidence="20" key="1">
    <citation type="journal article" date="2014" name="Int. J. Syst. Evol. Microbiol.">
        <title>Complete genome sequence of Corynebacterium casei LMG S-19264T (=DSM 44701T), isolated from a smear-ripened cheese.</title>
        <authorList>
            <consortium name="US DOE Joint Genome Institute (JGI-PGF)"/>
            <person name="Walter F."/>
            <person name="Albersmeier A."/>
            <person name="Kalinowski J."/>
            <person name="Ruckert C."/>
        </authorList>
    </citation>
    <scope>NUCLEOTIDE SEQUENCE</scope>
    <source>
        <strain evidence="20">CGMCC 1.12754</strain>
    </source>
</reference>
<dbReference type="GO" id="GO:0050661">
    <property type="term" value="F:NADP binding"/>
    <property type="evidence" value="ECO:0007669"/>
    <property type="project" value="InterPro"/>
</dbReference>
<feature type="binding site" evidence="18">
    <location>
        <position position="75"/>
    </location>
    <ligand>
        <name>Zn(2+)</name>
        <dbReference type="ChEBI" id="CHEBI:29105"/>
        <note>catalytic</note>
    </ligand>
</feature>
<comment type="cofactor">
    <cofactor evidence="15 18">
        <name>Zn(2+)</name>
        <dbReference type="ChEBI" id="CHEBI:29105"/>
    </cofactor>
    <text evidence="15 18">Binds 1 zinc ion.</text>
</comment>
<proteinExistence type="inferred from homology"/>
<dbReference type="GO" id="GO:0008270">
    <property type="term" value="F:zinc ion binding"/>
    <property type="evidence" value="ECO:0007669"/>
    <property type="project" value="InterPro"/>
</dbReference>
<dbReference type="PANTHER" id="PTHR38011:SF7">
    <property type="entry name" value="2,5-DIAMINO-6-RIBOSYLAMINO-4(3H)-PYRIMIDINONE 5'-PHOSPHATE REDUCTASE"/>
    <property type="match status" value="1"/>
</dbReference>
<feature type="binding site" evidence="17">
    <location>
        <position position="184"/>
    </location>
    <ligand>
        <name>substrate</name>
    </ligand>
</feature>
<keyword evidence="21" id="KW-1185">Reference proteome</keyword>
<evidence type="ECO:0000256" key="12">
    <source>
        <dbReference type="ARBA" id="ARBA00023268"/>
    </source>
</evidence>
<evidence type="ECO:0000313" key="20">
    <source>
        <dbReference type="EMBL" id="GGG74535.1"/>
    </source>
</evidence>
<dbReference type="GO" id="GO:0009231">
    <property type="term" value="P:riboflavin biosynthetic process"/>
    <property type="evidence" value="ECO:0007669"/>
    <property type="project" value="UniProtKB-KW"/>
</dbReference>
<dbReference type="InterPro" id="IPR002734">
    <property type="entry name" value="RibDG_C"/>
</dbReference>
<protein>
    <recommendedName>
        <fullName evidence="15">Riboflavin biosynthesis protein RibD</fullName>
    </recommendedName>
    <domain>
        <recommendedName>
            <fullName evidence="15">Diaminohydroxyphosphoribosylaminopyrimidine deaminase</fullName>
            <shortName evidence="15">DRAP deaminase</shortName>
            <ecNumber evidence="15">3.5.4.26</ecNumber>
        </recommendedName>
        <alternativeName>
            <fullName evidence="15">Riboflavin-specific deaminase</fullName>
        </alternativeName>
    </domain>
    <domain>
        <recommendedName>
            <fullName evidence="15">5-amino-6-(5-phosphoribosylamino)uracil reductase</fullName>
            <ecNumber evidence="15">1.1.1.193</ecNumber>
        </recommendedName>
        <alternativeName>
            <fullName evidence="15">HTP reductase</fullName>
        </alternativeName>
    </domain>
</protein>
<name>A0A917M3K5_9BACI</name>
<evidence type="ECO:0000256" key="3">
    <source>
        <dbReference type="ARBA" id="ARBA00004910"/>
    </source>
</evidence>
<dbReference type="InterPro" id="IPR011549">
    <property type="entry name" value="RibD_C"/>
</dbReference>
<dbReference type="PANTHER" id="PTHR38011">
    <property type="entry name" value="DIHYDROFOLATE REDUCTASE FAMILY PROTEIN (AFU_ORTHOLOGUE AFUA_8G06820)"/>
    <property type="match status" value="1"/>
</dbReference>
<comment type="pathway">
    <text evidence="2 15">Cofactor biosynthesis; riboflavin biosynthesis; 5-amino-6-(D-ribitylamino)uracil from GTP: step 2/4.</text>
</comment>
<evidence type="ECO:0000256" key="16">
    <source>
        <dbReference type="PIRSR" id="PIRSR006769-1"/>
    </source>
</evidence>
<dbReference type="GO" id="GO:0008703">
    <property type="term" value="F:5-amino-6-(5-phosphoribosylamino)uracil reductase activity"/>
    <property type="evidence" value="ECO:0007669"/>
    <property type="project" value="UniProtKB-EC"/>
</dbReference>
<evidence type="ECO:0000256" key="7">
    <source>
        <dbReference type="ARBA" id="ARBA00022723"/>
    </source>
</evidence>